<proteinExistence type="predicted"/>
<dbReference type="EMBL" id="CAADRA010005707">
    <property type="protein sequence ID" value="VFT92354.1"/>
    <property type="molecule type" value="Genomic_DNA"/>
</dbReference>
<evidence type="ECO:0000256" key="1">
    <source>
        <dbReference type="SAM" id="MobiDB-lite"/>
    </source>
</evidence>
<organism evidence="3 4">
    <name type="scientific">Aphanomyces stellatus</name>
    <dbReference type="NCBI Taxonomy" id="120398"/>
    <lineage>
        <taxon>Eukaryota</taxon>
        <taxon>Sar</taxon>
        <taxon>Stramenopiles</taxon>
        <taxon>Oomycota</taxon>
        <taxon>Saprolegniomycetes</taxon>
        <taxon>Saprolegniales</taxon>
        <taxon>Verrucalvaceae</taxon>
        <taxon>Aphanomyces</taxon>
    </lineage>
</organism>
<dbReference type="OrthoDB" id="38595at2759"/>
<keyword evidence="4" id="KW-1185">Reference proteome</keyword>
<evidence type="ECO:0000313" key="3">
    <source>
        <dbReference type="EMBL" id="VFT92354.1"/>
    </source>
</evidence>
<dbReference type="Proteomes" id="UP000332933">
    <property type="component" value="Unassembled WGS sequence"/>
</dbReference>
<dbReference type="EMBL" id="VJMH01005686">
    <property type="protein sequence ID" value="KAF0693497.1"/>
    <property type="molecule type" value="Genomic_DNA"/>
</dbReference>
<reference evidence="2" key="2">
    <citation type="submission" date="2019-06" db="EMBL/GenBank/DDBJ databases">
        <title>Genomics analysis of Aphanomyces spp. identifies a new class of oomycete effector associated with host adaptation.</title>
        <authorList>
            <person name="Gaulin E."/>
        </authorList>
    </citation>
    <scope>NUCLEOTIDE SEQUENCE</scope>
    <source>
        <strain evidence="2">CBS 578.67</strain>
    </source>
</reference>
<sequence>MSSKWVPYKPLKLDAYLPPEMRDKLRKMLIFNVQTGLDQDNQSPAASQNFRYPAPASVEAEAHVPSTASKKNLYNIQYYTKDARRHKKFNQPQVGMHPSLGVKPLAQLPKDAFIGSPGNKNPAVLAYDTTGTRSAMSTTHAARDALIEEWADLANSQLVKMEWEPFEEDIVAEYERNGTPPVPGRPFPWDMPSQSRIDRW</sequence>
<evidence type="ECO:0000313" key="4">
    <source>
        <dbReference type="Proteomes" id="UP000332933"/>
    </source>
</evidence>
<feature type="region of interest" description="Disordered" evidence="1">
    <location>
        <begin position="176"/>
        <end position="200"/>
    </location>
</feature>
<accession>A0A485L3E6</accession>
<name>A0A485L3E6_9STRA</name>
<gene>
    <name evidence="3" type="primary">Aste57867_15552</name>
    <name evidence="2" type="ORF">As57867_015496</name>
    <name evidence="3" type="ORF">ASTE57867_15552</name>
</gene>
<evidence type="ECO:0000313" key="2">
    <source>
        <dbReference type="EMBL" id="KAF0693497.1"/>
    </source>
</evidence>
<reference evidence="3 4" key="1">
    <citation type="submission" date="2019-03" db="EMBL/GenBank/DDBJ databases">
        <authorList>
            <person name="Gaulin E."/>
            <person name="Dumas B."/>
        </authorList>
    </citation>
    <scope>NUCLEOTIDE SEQUENCE [LARGE SCALE GENOMIC DNA]</scope>
    <source>
        <strain evidence="3">CBS 568.67</strain>
    </source>
</reference>
<protein>
    <submittedName>
        <fullName evidence="3">Aste57867_15552 protein</fullName>
    </submittedName>
</protein>
<dbReference type="AlphaFoldDB" id="A0A485L3E6"/>